<evidence type="ECO:0000256" key="2">
    <source>
        <dbReference type="ARBA" id="ARBA00022771"/>
    </source>
</evidence>
<dbReference type="Proteomes" id="UP001497480">
    <property type="component" value="Unassembled WGS sequence"/>
</dbReference>
<protein>
    <recommendedName>
        <fullName evidence="9">Dof zinc finger protein</fullName>
    </recommendedName>
</protein>
<evidence type="ECO:0000256" key="3">
    <source>
        <dbReference type="ARBA" id="ARBA00022833"/>
    </source>
</evidence>
<dbReference type="PROSITE" id="PS01361">
    <property type="entry name" value="ZF_DOF_1"/>
    <property type="match status" value="1"/>
</dbReference>
<dbReference type="GO" id="GO:0003700">
    <property type="term" value="F:DNA-binding transcription factor activity"/>
    <property type="evidence" value="ECO:0007669"/>
    <property type="project" value="UniProtKB-UniRule"/>
</dbReference>
<dbReference type="PANTHER" id="PTHR31992:SF351">
    <property type="entry name" value="DOF ZINC FINGER PROTEIN"/>
    <property type="match status" value="1"/>
</dbReference>
<feature type="compositionally biased region" description="Low complexity" evidence="10">
    <location>
        <begin position="144"/>
        <end position="156"/>
    </location>
</feature>
<keyword evidence="2 8" id="KW-0863">Zinc-finger</keyword>
<dbReference type="Pfam" id="PF02701">
    <property type="entry name" value="Zn_ribbon_Dof"/>
    <property type="match status" value="1"/>
</dbReference>
<reference evidence="12 13" key="1">
    <citation type="submission" date="2024-03" db="EMBL/GenBank/DDBJ databases">
        <authorList>
            <person name="Martinez-Hernandez J."/>
        </authorList>
    </citation>
    <scope>NUCLEOTIDE SEQUENCE [LARGE SCALE GENOMIC DNA]</scope>
</reference>
<keyword evidence="13" id="KW-1185">Reference proteome</keyword>
<keyword evidence="4 9" id="KW-0805">Transcription regulation</keyword>
<accession>A0AAV1WGX7</accession>
<dbReference type="AlphaFoldDB" id="A0AAV1WGX7"/>
<comment type="subcellular location">
    <subcellularLocation>
        <location evidence="8 9">Nucleus</location>
    </subcellularLocation>
</comment>
<evidence type="ECO:0000256" key="1">
    <source>
        <dbReference type="ARBA" id="ARBA00022723"/>
    </source>
</evidence>
<keyword evidence="5 8" id="KW-0238">DNA-binding</keyword>
<evidence type="ECO:0000256" key="8">
    <source>
        <dbReference type="PROSITE-ProRule" id="PRU00071"/>
    </source>
</evidence>
<keyword evidence="7 8" id="KW-0539">Nucleus</keyword>
<evidence type="ECO:0000313" key="13">
    <source>
        <dbReference type="Proteomes" id="UP001497480"/>
    </source>
</evidence>
<evidence type="ECO:0000256" key="4">
    <source>
        <dbReference type="ARBA" id="ARBA00023015"/>
    </source>
</evidence>
<comment type="function">
    <text evidence="9">Transcription factor that binds specifically to a 5'-AA[AG]G-3' consensus core sequence.</text>
</comment>
<dbReference type="PANTHER" id="PTHR31992">
    <property type="entry name" value="DOF ZINC FINGER PROTEIN DOF1.4-RELATED"/>
    <property type="match status" value="1"/>
</dbReference>
<organism evidence="12 13">
    <name type="scientific">Lupinus luteus</name>
    <name type="common">European yellow lupine</name>
    <dbReference type="NCBI Taxonomy" id="3873"/>
    <lineage>
        <taxon>Eukaryota</taxon>
        <taxon>Viridiplantae</taxon>
        <taxon>Streptophyta</taxon>
        <taxon>Embryophyta</taxon>
        <taxon>Tracheophyta</taxon>
        <taxon>Spermatophyta</taxon>
        <taxon>Magnoliopsida</taxon>
        <taxon>eudicotyledons</taxon>
        <taxon>Gunneridae</taxon>
        <taxon>Pentapetalae</taxon>
        <taxon>rosids</taxon>
        <taxon>fabids</taxon>
        <taxon>Fabales</taxon>
        <taxon>Fabaceae</taxon>
        <taxon>Papilionoideae</taxon>
        <taxon>50 kb inversion clade</taxon>
        <taxon>genistoids sensu lato</taxon>
        <taxon>core genistoids</taxon>
        <taxon>Genisteae</taxon>
        <taxon>Lupinus</taxon>
    </lineage>
</organism>
<dbReference type="InterPro" id="IPR003851">
    <property type="entry name" value="Znf_Dof"/>
</dbReference>
<evidence type="ECO:0000256" key="5">
    <source>
        <dbReference type="ARBA" id="ARBA00023125"/>
    </source>
</evidence>
<keyword evidence="6 9" id="KW-0804">Transcription</keyword>
<dbReference type="GO" id="GO:0003677">
    <property type="term" value="F:DNA binding"/>
    <property type="evidence" value="ECO:0007669"/>
    <property type="project" value="UniProtKB-UniRule"/>
</dbReference>
<dbReference type="GO" id="GO:0005634">
    <property type="term" value="C:nucleus"/>
    <property type="evidence" value="ECO:0007669"/>
    <property type="project" value="UniProtKB-SubCell"/>
</dbReference>
<dbReference type="InterPro" id="IPR045174">
    <property type="entry name" value="Dof"/>
</dbReference>
<keyword evidence="1 9" id="KW-0479">Metal-binding</keyword>
<evidence type="ECO:0000256" key="6">
    <source>
        <dbReference type="ARBA" id="ARBA00023163"/>
    </source>
</evidence>
<comment type="caution">
    <text evidence="12">The sequence shown here is derived from an EMBL/GenBank/DDBJ whole genome shotgun (WGS) entry which is preliminary data.</text>
</comment>
<dbReference type="EMBL" id="CAXHTB010000006">
    <property type="protein sequence ID" value="CAL0308294.1"/>
    <property type="molecule type" value="Genomic_DNA"/>
</dbReference>
<gene>
    <name evidence="12" type="ORF">LLUT_LOCUS9354</name>
</gene>
<evidence type="ECO:0000256" key="7">
    <source>
        <dbReference type="ARBA" id="ARBA00023242"/>
    </source>
</evidence>
<dbReference type="GO" id="GO:0008270">
    <property type="term" value="F:zinc ion binding"/>
    <property type="evidence" value="ECO:0007669"/>
    <property type="project" value="UniProtKB-KW"/>
</dbReference>
<sequence>MHGDCKTKNVMKQPNHQAAISTQNFETLPSLLLPPPTTITVVEGGNYQNSIRLGSMVDRARLARMHQPDAAQKCPRCESTNTKFCYYNNYSLSQPRHFCKTCHRYWTRGGALRKAPVGGGYRRNKKSQVTSIRNRSKSPTKTAGSRSTCANSNSSSGCNNSTDVMGHLQTQFPFLPTLHHNSYIGTSLSGGDANNDADFQWRLPNLQQVQQQFPSFFNSLEPQVGLLKFDGENTEPPGFVRGGGMRFTYKALDSTVSGIIPEVNTTKMEENHGLSLSKNVLGSNSGNNVCWSGSGTAWSEVPSFTPSTNQML</sequence>
<proteinExistence type="predicted"/>
<evidence type="ECO:0000256" key="9">
    <source>
        <dbReference type="RuleBase" id="RU369094"/>
    </source>
</evidence>
<feature type="domain" description="Dof-type" evidence="11">
    <location>
        <begin position="72"/>
        <end position="126"/>
    </location>
</feature>
<dbReference type="PROSITE" id="PS50884">
    <property type="entry name" value="ZF_DOF_2"/>
    <property type="match status" value="1"/>
</dbReference>
<name>A0AAV1WGX7_LUPLU</name>
<keyword evidence="3 9" id="KW-0862">Zinc</keyword>
<feature type="compositionally biased region" description="Polar residues" evidence="10">
    <location>
        <begin position="127"/>
        <end position="143"/>
    </location>
</feature>
<evidence type="ECO:0000256" key="10">
    <source>
        <dbReference type="SAM" id="MobiDB-lite"/>
    </source>
</evidence>
<evidence type="ECO:0000259" key="11">
    <source>
        <dbReference type="PROSITE" id="PS50884"/>
    </source>
</evidence>
<evidence type="ECO:0000313" key="12">
    <source>
        <dbReference type="EMBL" id="CAL0308294.1"/>
    </source>
</evidence>
<feature type="region of interest" description="Disordered" evidence="10">
    <location>
        <begin position="113"/>
        <end position="156"/>
    </location>
</feature>